<dbReference type="EMBL" id="CM041537">
    <property type="protein sequence ID" value="KAI3369558.1"/>
    <property type="molecule type" value="Genomic_DNA"/>
</dbReference>
<evidence type="ECO:0000313" key="1">
    <source>
        <dbReference type="EMBL" id="KAI3369558.1"/>
    </source>
</evidence>
<evidence type="ECO:0000313" key="2">
    <source>
        <dbReference type="Proteomes" id="UP000831701"/>
    </source>
</evidence>
<proteinExistence type="predicted"/>
<keyword evidence="2" id="KW-1185">Reference proteome</keyword>
<comment type="caution">
    <text evidence="1">The sequence shown here is derived from an EMBL/GenBank/DDBJ whole genome shotgun (WGS) entry which is preliminary data.</text>
</comment>
<reference evidence="1" key="1">
    <citation type="submission" date="2022-04" db="EMBL/GenBank/DDBJ databases">
        <title>Jade perch genome.</title>
        <authorList>
            <person name="Chao B."/>
        </authorList>
    </citation>
    <scope>NUCLEOTIDE SEQUENCE</scope>
    <source>
        <strain evidence="1">CB-2022</strain>
    </source>
</reference>
<dbReference type="Proteomes" id="UP000831701">
    <property type="component" value="Chromosome 7"/>
</dbReference>
<gene>
    <name evidence="1" type="ORF">L3Q82_007767</name>
</gene>
<protein>
    <submittedName>
        <fullName evidence="1">Uncharacterized protein</fullName>
    </submittedName>
</protein>
<sequence>MFYQRTLVENVVKDELSDQITVFHISVDQCLAFFLIPLPATPSPSLLTSHLPSGSLRRTCETKKIRKAPGPDDLHEISVAV</sequence>
<name>A0ACB8WNY0_9TELE</name>
<accession>A0ACB8WNY0</accession>
<organism evidence="1 2">
    <name type="scientific">Scortum barcoo</name>
    <name type="common">barcoo grunter</name>
    <dbReference type="NCBI Taxonomy" id="214431"/>
    <lineage>
        <taxon>Eukaryota</taxon>
        <taxon>Metazoa</taxon>
        <taxon>Chordata</taxon>
        <taxon>Craniata</taxon>
        <taxon>Vertebrata</taxon>
        <taxon>Euteleostomi</taxon>
        <taxon>Actinopterygii</taxon>
        <taxon>Neopterygii</taxon>
        <taxon>Teleostei</taxon>
        <taxon>Neoteleostei</taxon>
        <taxon>Acanthomorphata</taxon>
        <taxon>Eupercaria</taxon>
        <taxon>Centrarchiformes</taxon>
        <taxon>Terapontoidei</taxon>
        <taxon>Terapontidae</taxon>
        <taxon>Scortum</taxon>
    </lineage>
</organism>